<name>A0A918SYY4_9GAMM</name>
<comment type="caution">
    <text evidence="2">The sequence shown here is derived from an EMBL/GenBank/DDBJ whole genome shotgun (WGS) entry which is preliminary data.</text>
</comment>
<protein>
    <submittedName>
        <fullName evidence="2">Uncharacterized protein</fullName>
    </submittedName>
</protein>
<dbReference type="AlphaFoldDB" id="A0A918SYY4"/>
<dbReference type="EMBL" id="BMYD01000002">
    <property type="protein sequence ID" value="GHA79366.1"/>
    <property type="molecule type" value="Genomic_DNA"/>
</dbReference>
<reference evidence="2" key="2">
    <citation type="submission" date="2020-09" db="EMBL/GenBank/DDBJ databases">
        <authorList>
            <person name="Sun Q."/>
            <person name="Kim S."/>
        </authorList>
    </citation>
    <scope>NUCLEOTIDE SEQUENCE</scope>
    <source>
        <strain evidence="2">KCTC 23077</strain>
    </source>
</reference>
<keyword evidence="3" id="KW-1185">Reference proteome</keyword>
<proteinExistence type="predicted"/>
<evidence type="ECO:0000256" key="1">
    <source>
        <dbReference type="SAM" id="MobiDB-lite"/>
    </source>
</evidence>
<organism evidence="2 3">
    <name type="scientific">Cognatilysobacter bugurensis</name>
    <dbReference type="NCBI Taxonomy" id="543356"/>
    <lineage>
        <taxon>Bacteria</taxon>
        <taxon>Pseudomonadati</taxon>
        <taxon>Pseudomonadota</taxon>
        <taxon>Gammaproteobacteria</taxon>
        <taxon>Lysobacterales</taxon>
        <taxon>Lysobacteraceae</taxon>
        <taxon>Cognatilysobacter</taxon>
    </lineage>
</organism>
<feature type="region of interest" description="Disordered" evidence="1">
    <location>
        <begin position="76"/>
        <end position="100"/>
    </location>
</feature>
<accession>A0A918SYY4</accession>
<dbReference type="Proteomes" id="UP000646426">
    <property type="component" value="Unassembled WGS sequence"/>
</dbReference>
<gene>
    <name evidence="2" type="ORF">GCM10007067_16080</name>
</gene>
<reference evidence="2" key="1">
    <citation type="journal article" date="2014" name="Int. J. Syst. Evol. Microbiol.">
        <title>Complete genome sequence of Corynebacterium casei LMG S-19264T (=DSM 44701T), isolated from a smear-ripened cheese.</title>
        <authorList>
            <consortium name="US DOE Joint Genome Institute (JGI-PGF)"/>
            <person name="Walter F."/>
            <person name="Albersmeier A."/>
            <person name="Kalinowski J."/>
            <person name="Ruckert C."/>
        </authorList>
    </citation>
    <scope>NUCLEOTIDE SEQUENCE</scope>
    <source>
        <strain evidence="2">KCTC 23077</strain>
    </source>
</reference>
<evidence type="ECO:0000313" key="3">
    <source>
        <dbReference type="Proteomes" id="UP000646426"/>
    </source>
</evidence>
<evidence type="ECO:0000313" key="2">
    <source>
        <dbReference type="EMBL" id="GHA79366.1"/>
    </source>
</evidence>
<sequence length="100" mass="10342">MRCAAVGDSCAIAGGTAIASINAAGKNEACIDRLLEDADTTASAAADRTRVNHAGRFDPIDANRSVWNRRVGIGVSRSAPGIDRDPCTHTHARSPRAADG</sequence>